<evidence type="ECO:0000313" key="2">
    <source>
        <dbReference type="Proteomes" id="UP000325032"/>
    </source>
</evidence>
<accession>A0A5C0WI20</accession>
<dbReference type="EMBL" id="CP043404">
    <property type="protein sequence ID" value="QEK63467.1"/>
    <property type="molecule type" value="Genomic_DNA"/>
</dbReference>
<protein>
    <submittedName>
        <fullName evidence="1">Uncharacterized protein</fullName>
    </submittedName>
</protein>
<organism evidence="1 2">
    <name type="scientific">Bacillus safensis</name>
    <dbReference type="NCBI Taxonomy" id="561879"/>
    <lineage>
        <taxon>Bacteria</taxon>
        <taxon>Bacillati</taxon>
        <taxon>Bacillota</taxon>
        <taxon>Bacilli</taxon>
        <taxon>Bacillales</taxon>
        <taxon>Bacillaceae</taxon>
        <taxon>Bacillus</taxon>
    </lineage>
</organism>
<keyword evidence="2" id="KW-1185">Reference proteome</keyword>
<proteinExistence type="predicted"/>
<sequence length="54" mass="6001">MKTYSIVMIIITLCIILAVFLMNLTGVMYGKIILAVAVALCLTSIIRLMGLRKR</sequence>
<evidence type="ECO:0000313" key="1">
    <source>
        <dbReference type="EMBL" id="QEK63467.1"/>
    </source>
</evidence>
<name>A0A498U441_BACIA</name>
<gene>
    <name evidence="1" type="ORF">FX981_01708</name>
</gene>
<reference evidence="1 2" key="1">
    <citation type="journal article" date="2018" name="Plant Biotechnol. Rep.">
        <title>Diversity and antifungal activity of endophytic bacteria associated with Panax ginseng seedlings.</title>
        <authorList>
            <person name="Park J.M."/>
            <person name="Hong C.E."/>
            <person name="Jo S.H."/>
        </authorList>
    </citation>
    <scope>NUCLEOTIDE SEQUENCE [LARGE SCALE GENOMIC DNA]</scope>
    <source>
        <strain evidence="1 2">PgKB20</strain>
    </source>
</reference>
<dbReference type="AlphaFoldDB" id="A0A498U441"/>
<dbReference type="GeneID" id="61770615"/>
<dbReference type="Proteomes" id="UP000325032">
    <property type="component" value="Chromosome"/>
</dbReference>
<accession>A0A498U441</accession>
<dbReference type="RefSeq" id="WP_003214630.1">
    <property type="nucleotide sequence ID" value="NZ_AUYP01000054.1"/>
</dbReference>